<dbReference type="AlphaFoldDB" id="A0AAE9B1P9"/>
<proteinExistence type="predicted"/>
<dbReference type="InterPro" id="IPR042070">
    <property type="entry name" value="PucR_C-HTH_sf"/>
</dbReference>
<dbReference type="Gene3D" id="1.10.10.2840">
    <property type="entry name" value="PucR C-terminal helix-turn-helix domain"/>
    <property type="match status" value="1"/>
</dbReference>
<sequence>MRDLIGRLEVVDDAAASALGVIDHFDSLVEERAPLAAVVRAAAALAGCAAGLHDAGRGLTRRYASDGRALPDETGPSQARARAAVPGRPGSWVWLERSGTDGPLDALILERSAKAVQTLTRDSAPPSADAAVRIACDPDASEADRRDAARRLGLTTGTVTVVVSDSAGPWTPHGTRVGKHVVTLLRGTPVLPPDVRAGTAVAGESAHLPTALEQARVALRLADRVDGPGPSVVAFDSLGALAAVAERITPQEAGAVGDVLRLDEVRVTRPWVIDTLQAVLDQASLRQAASELHVHHSTLQERLTWLVSQLGYAITKPGGRQRAAVALLLWRIAHSENENAGSAD</sequence>
<evidence type="ECO:0000313" key="3">
    <source>
        <dbReference type="Proteomes" id="UP000318720"/>
    </source>
</evidence>
<reference evidence="2 3" key="1">
    <citation type="submission" date="2019-03" db="EMBL/GenBank/DDBJ databases">
        <title>Comparative genomic analyses of the sweetpotato soil rot pathogen, Streptomyces ipomoeae.</title>
        <authorList>
            <person name="Ruschel Soares N."/>
            <person name="Badger J.H."/>
            <person name="Huguet-Tapia J.C."/>
            <person name="Clark C.A."/>
            <person name="Pettis G.S."/>
        </authorList>
    </citation>
    <scope>NUCLEOTIDE SEQUENCE [LARGE SCALE GENOMIC DNA]</scope>
    <source>
        <strain evidence="2 3">88-35</strain>
    </source>
</reference>
<dbReference type="RefSeq" id="WP_141581872.1">
    <property type="nucleotide sequence ID" value="NZ_JARAVA010000204.1"/>
</dbReference>
<dbReference type="EMBL" id="SPAZ01000100">
    <property type="protein sequence ID" value="TQE35870.1"/>
    <property type="molecule type" value="Genomic_DNA"/>
</dbReference>
<dbReference type="InterPro" id="IPR025736">
    <property type="entry name" value="PucR_C-HTH_dom"/>
</dbReference>
<accession>A0AAE9B1P9</accession>
<feature type="domain" description="PucR C-terminal helix-turn-helix" evidence="1">
    <location>
        <begin position="273"/>
        <end position="328"/>
    </location>
</feature>
<organism evidence="2 3">
    <name type="scientific">Streptomyces ipomoeae</name>
    <dbReference type="NCBI Taxonomy" id="103232"/>
    <lineage>
        <taxon>Bacteria</taxon>
        <taxon>Bacillati</taxon>
        <taxon>Actinomycetota</taxon>
        <taxon>Actinomycetes</taxon>
        <taxon>Kitasatosporales</taxon>
        <taxon>Streptomycetaceae</taxon>
        <taxon>Streptomyces</taxon>
    </lineage>
</organism>
<evidence type="ECO:0000259" key="1">
    <source>
        <dbReference type="Pfam" id="PF13556"/>
    </source>
</evidence>
<dbReference type="Pfam" id="PF13556">
    <property type="entry name" value="HTH_30"/>
    <property type="match status" value="1"/>
</dbReference>
<name>A0AAE9B1P9_9ACTN</name>
<evidence type="ECO:0000313" key="2">
    <source>
        <dbReference type="EMBL" id="TQE35870.1"/>
    </source>
</evidence>
<protein>
    <submittedName>
        <fullName evidence="2">PucR family transcriptional regulator</fullName>
    </submittedName>
</protein>
<gene>
    <name evidence="2" type="ORF">Sipo8835_11670</name>
</gene>
<dbReference type="Proteomes" id="UP000318720">
    <property type="component" value="Unassembled WGS sequence"/>
</dbReference>
<comment type="caution">
    <text evidence="2">The sequence shown here is derived from an EMBL/GenBank/DDBJ whole genome shotgun (WGS) entry which is preliminary data.</text>
</comment>